<dbReference type="Proteomes" id="UP000049983">
    <property type="component" value="Unassembled WGS sequence"/>
</dbReference>
<dbReference type="GO" id="GO:0006171">
    <property type="term" value="P:cAMP biosynthetic process"/>
    <property type="evidence" value="ECO:0007669"/>
    <property type="project" value="TreeGrafter"/>
</dbReference>
<dbReference type="STRING" id="311410.LA5095_03132"/>
<dbReference type="RefSeq" id="WP_055116423.1">
    <property type="nucleotide sequence ID" value="NZ_CXWA01000003.1"/>
</dbReference>
<feature type="domain" description="Guanylate cyclase" evidence="1">
    <location>
        <begin position="211"/>
        <end position="340"/>
    </location>
</feature>
<reference evidence="3" key="1">
    <citation type="submission" date="2015-07" db="EMBL/GenBank/DDBJ databases">
        <authorList>
            <person name="Rodrigo-Torres Lidia"/>
            <person name="Arahal R.David."/>
        </authorList>
    </citation>
    <scope>NUCLEOTIDE SEQUENCE [LARGE SCALE GENOMIC DNA]</scope>
    <source>
        <strain evidence="3">CECT 5096</strain>
    </source>
</reference>
<dbReference type="EC" id="4.6.1.1" evidence="2"/>
<dbReference type="OrthoDB" id="4565346at2"/>
<protein>
    <submittedName>
        <fullName evidence="2">Adenylate cyclase 1</fullName>
        <ecNumber evidence="2">4.6.1.1</ecNumber>
    </submittedName>
</protein>
<dbReference type="InterPro" id="IPR001054">
    <property type="entry name" value="A/G_cyclase"/>
</dbReference>
<dbReference type="CDD" id="cd07302">
    <property type="entry name" value="CHD"/>
    <property type="match status" value="1"/>
</dbReference>
<keyword evidence="3" id="KW-1185">Reference proteome</keyword>
<evidence type="ECO:0000259" key="1">
    <source>
        <dbReference type="PROSITE" id="PS50125"/>
    </source>
</evidence>
<dbReference type="GO" id="GO:0035556">
    <property type="term" value="P:intracellular signal transduction"/>
    <property type="evidence" value="ECO:0007669"/>
    <property type="project" value="InterPro"/>
</dbReference>
<name>A0A0M7AJ83_9HYPH</name>
<dbReference type="PROSITE" id="PS50125">
    <property type="entry name" value="GUANYLATE_CYCLASE_2"/>
    <property type="match status" value="1"/>
</dbReference>
<accession>A0A0M7AJ83</accession>
<gene>
    <name evidence="2" type="primary">cyaA_5</name>
    <name evidence="2" type="ORF">LA5096_00501</name>
</gene>
<dbReference type="InterPro" id="IPR050697">
    <property type="entry name" value="Adenylyl/Guanylyl_Cyclase_3/4"/>
</dbReference>
<sequence>MPNTQKLEDLFLWMLDGARPSADAREIVSGICEGLLAAGVPVERFALFIYTLHPNLQGRRFRWLKGEGVDQSDADLKAFDGAEYHDNPLPTVLRTGKPLRRKLCDPGSPDDFLILKQFREEGVTDYVVQPLFFTTGETHLVSWATKADGGFDEEMIAALEKVRLPLARLAETYMLRLNAANLLSAYVGRDSGNRILSGRVHRGDIEEISACVVFADLVSFTRFSNDASAEEVLARLNLFYDCLVPPIVEGGGEILKFMGDGLLAIFPISDEVDERTACERALEALSVASGGAWTPVFSETVPPFRAAVHIGPLQYGNIGASDRLDFTAIGPTVNLAARLLASAVLVDGQTVVSERVADLAGLSKAGVPSFELKGFDRTQVIVPVREMPKS</sequence>
<dbReference type="PANTHER" id="PTHR43081">
    <property type="entry name" value="ADENYLATE CYCLASE, TERMINAL-DIFFERENTIATION SPECIFIC-RELATED"/>
    <property type="match status" value="1"/>
</dbReference>
<proteinExistence type="predicted"/>
<dbReference type="Gene3D" id="3.30.70.1230">
    <property type="entry name" value="Nucleotide cyclase"/>
    <property type="match status" value="1"/>
</dbReference>
<dbReference type="GeneID" id="97667956"/>
<dbReference type="InterPro" id="IPR029787">
    <property type="entry name" value="Nucleotide_cyclase"/>
</dbReference>
<dbReference type="PANTHER" id="PTHR43081:SF11">
    <property type="entry name" value="BLR2264 PROTEIN"/>
    <property type="match status" value="1"/>
</dbReference>
<dbReference type="GO" id="GO:0004016">
    <property type="term" value="F:adenylate cyclase activity"/>
    <property type="evidence" value="ECO:0007669"/>
    <property type="project" value="UniProtKB-EC"/>
</dbReference>
<keyword evidence="2" id="KW-0456">Lyase</keyword>
<evidence type="ECO:0000313" key="3">
    <source>
        <dbReference type="Proteomes" id="UP000049983"/>
    </source>
</evidence>
<dbReference type="Pfam" id="PF00211">
    <property type="entry name" value="Guanylate_cyc"/>
    <property type="match status" value="1"/>
</dbReference>
<dbReference type="SUPFAM" id="SSF55073">
    <property type="entry name" value="Nucleotide cyclase"/>
    <property type="match status" value="1"/>
</dbReference>
<dbReference type="AlphaFoldDB" id="A0A0M7AJ83"/>
<organism evidence="2 3">
    <name type="scientific">Roseibium album</name>
    <dbReference type="NCBI Taxonomy" id="311410"/>
    <lineage>
        <taxon>Bacteria</taxon>
        <taxon>Pseudomonadati</taxon>
        <taxon>Pseudomonadota</taxon>
        <taxon>Alphaproteobacteria</taxon>
        <taxon>Hyphomicrobiales</taxon>
        <taxon>Stappiaceae</taxon>
        <taxon>Roseibium</taxon>
    </lineage>
</organism>
<dbReference type="EMBL" id="CXWC01000001">
    <property type="protein sequence ID" value="CTQ64730.1"/>
    <property type="molecule type" value="Genomic_DNA"/>
</dbReference>
<dbReference type="SMART" id="SM00044">
    <property type="entry name" value="CYCc"/>
    <property type="match status" value="1"/>
</dbReference>
<evidence type="ECO:0000313" key="2">
    <source>
        <dbReference type="EMBL" id="CTQ64730.1"/>
    </source>
</evidence>